<evidence type="ECO:0000259" key="8">
    <source>
        <dbReference type="Pfam" id="PF01569"/>
    </source>
</evidence>
<dbReference type="InterPro" id="IPR000326">
    <property type="entry name" value="PAP2/HPO"/>
</dbReference>
<dbReference type="InterPro" id="IPR036938">
    <property type="entry name" value="PAP2/HPO_sf"/>
</dbReference>
<dbReference type="PANTHER" id="PTHR10165">
    <property type="entry name" value="LIPID PHOSPHATE PHOSPHATASE"/>
    <property type="match status" value="1"/>
</dbReference>
<feature type="region of interest" description="Disordered" evidence="6">
    <location>
        <begin position="184"/>
        <end position="204"/>
    </location>
</feature>
<dbReference type="GO" id="GO:0008195">
    <property type="term" value="F:phosphatidate phosphatase activity"/>
    <property type="evidence" value="ECO:0007669"/>
    <property type="project" value="TreeGrafter"/>
</dbReference>
<name>A0AAW1SYG9_9CHLO</name>
<dbReference type="Gene3D" id="1.20.144.10">
    <property type="entry name" value="Phosphatidic acid phosphatase type 2/haloperoxidase"/>
    <property type="match status" value="1"/>
</dbReference>
<dbReference type="InterPro" id="IPR043216">
    <property type="entry name" value="PAP-like"/>
</dbReference>
<organism evidence="9 10">
    <name type="scientific">Apatococcus fuscideae</name>
    <dbReference type="NCBI Taxonomy" id="2026836"/>
    <lineage>
        <taxon>Eukaryota</taxon>
        <taxon>Viridiplantae</taxon>
        <taxon>Chlorophyta</taxon>
        <taxon>core chlorophytes</taxon>
        <taxon>Trebouxiophyceae</taxon>
        <taxon>Chlorellales</taxon>
        <taxon>Chlorellaceae</taxon>
        <taxon>Apatococcus</taxon>
    </lineage>
</organism>
<evidence type="ECO:0000256" key="5">
    <source>
        <dbReference type="ARBA" id="ARBA00023136"/>
    </source>
</evidence>
<dbReference type="Proteomes" id="UP001485043">
    <property type="component" value="Unassembled WGS sequence"/>
</dbReference>
<feature type="transmembrane region" description="Helical" evidence="7">
    <location>
        <begin position="104"/>
        <end position="127"/>
    </location>
</feature>
<dbReference type="Pfam" id="PF01569">
    <property type="entry name" value="PAP2"/>
    <property type="match status" value="1"/>
</dbReference>
<protein>
    <recommendedName>
        <fullName evidence="8">Phosphatidic acid phosphatase type 2/haloperoxidase domain-containing protein</fullName>
    </recommendedName>
</protein>
<proteinExistence type="inferred from homology"/>
<evidence type="ECO:0000313" key="9">
    <source>
        <dbReference type="EMBL" id="KAK9861530.1"/>
    </source>
</evidence>
<dbReference type="GO" id="GO:0016020">
    <property type="term" value="C:membrane"/>
    <property type="evidence" value="ECO:0007669"/>
    <property type="project" value="UniProtKB-SubCell"/>
</dbReference>
<feature type="transmembrane region" description="Helical" evidence="7">
    <location>
        <begin position="55"/>
        <end position="71"/>
    </location>
</feature>
<dbReference type="SUPFAM" id="SSF48317">
    <property type="entry name" value="Acid phosphatase/Vanadium-dependent haloperoxidase"/>
    <property type="match status" value="1"/>
</dbReference>
<dbReference type="EMBL" id="JALJOV010000743">
    <property type="protein sequence ID" value="KAK9861530.1"/>
    <property type="molecule type" value="Genomic_DNA"/>
</dbReference>
<feature type="transmembrane region" description="Helical" evidence="7">
    <location>
        <begin position="139"/>
        <end position="160"/>
    </location>
</feature>
<dbReference type="GO" id="GO:0006644">
    <property type="term" value="P:phospholipid metabolic process"/>
    <property type="evidence" value="ECO:0007669"/>
    <property type="project" value="InterPro"/>
</dbReference>
<dbReference type="GO" id="GO:0046839">
    <property type="term" value="P:phospholipid dephosphorylation"/>
    <property type="evidence" value="ECO:0007669"/>
    <property type="project" value="TreeGrafter"/>
</dbReference>
<keyword evidence="4 7" id="KW-1133">Transmembrane helix</keyword>
<gene>
    <name evidence="9" type="ORF">WJX84_001816</name>
</gene>
<evidence type="ECO:0000256" key="7">
    <source>
        <dbReference type="SAM" id="Phobius"/>
    </source>
</evidence>
<accession>A0AAW1SYG9</accession>
<sequence>MQFSGLTADSLLPRRGSRQVLSEHLPADGTARRSYRRMQPIGKDSSWSSTLRSHLIDYVTLLLLVIFLVLSETAQPFSKQIYHGETVDLEMWKYSYPLHVKQQVPAWAVPTISVLGPIVVIGIWAVIVRPRRAEIHNTIMAALYAVFFTALVTNLIKIGVGRPRPNFMERCWPDGKVVWDNASGQASCSDNAIDPSEGRKSFPS</sequence>
<comment type="similarity">
    <text evidence="2">Belongs to the PA-phosphatase related phosphoesterase family.</text>
</comment>
<reference evidence="9 10" key="1">
    <citation type="journal article" date="2024" name="Nat. Commun.">
        <title>Phylogenomics reveals the evolutionary origins of lichenization in chlorophyte algae.</title>
        <authorList>
            <person name="Puginier C."/>
            <person name="Libourel C."/>
            <person name="Otte J."/>
            <person name="Skaloud P."/>
            <person name="Haon M."/>
            <person name="Grisel S."/>
            <person name="Petersen M."/>
            <person name="Berrin J.G."/>
            <person name="Delaux P.M."/>
            <person name="Dal Grande F."/>
            <person name="Keller J."/>
        </authorList>
    </citation>
    <scope>NUCLEOTIDE SEQUENCE [LARGE SCALE GENOMIC DNA]</scope>
    <source>
        <strain evidence="9 10">SAG 2523</strain>
    </source>
</reference>
<evidence type="ECO:0000256" key="4">
    <source>
        <dbReference type="ARBA" id="ARBA00022989"/>
    </source>
</evidence>
<evidence type="ECO:0000256" key="1">
    <source>
        <dbReference type="ARBA" id="ARBA00004141"/>
    </source>
</evidence>
<evidence type="ECO:0000256" key="2">
    <source>
        <dbReference type="ARBA" id="ARBA00008816"/>
    </source>
</evidence>
<comment type="subcellular location">
    <subcellularLocation>
        <location evidence="1">Membrane</location>
        <topology evidence="1">Multi-pass membrane protein</topology>
    </subcellularLocation>
</comment>
<dbReference type="AlphaFoldDB" id="A0AAW1SYG9"/>
<feature type="domain" description="Phosphatidic acid phosphatase type 2/haloperoxidase" evidence="8">
    <location>
        <begin position="140"/>
        <end position="204"/>
    </location>
</feature>
<evidence type="ECO:0000256" key="6">
    <source>
        <dbReference type="SAM" id="MobiDB-lite"/>
    </source>
</evidence>
<dbReference type="PANTHER" id="PTHR10165:SF35">
    <property type="entry name" value="RE23632P"/>
    <property type="match status" value="1"/>
</dbReference>
<keyword evidence="10" id="KW-1185">Reference proteome</keyword>
<comment type="caution">
    <text evidence="9">The sequence shown here is derived from an EMBL/GenBank/DDBJ whole genome shotgun (WGS) entry which is preliminary data.</text>
</comment>
<feature type="non-terminal residue" evidence="9">
    <location>
        <position position="204"/>
    </location>
</feature>
<evidence type="ECO:0000313" key="10">
    <source>
        <dbReference type="Proteomes" id="UP001485043"/>
    </source>
</evidence>
<keyword evidence="3 7" id="KW-0812">Transmembrane</keyword>
<evidence type="ECO:0000256" key="3">
    <source>
        <dbReference type="ARBA" id="ARBA00022692"/>
    </source>
</evidence>
<keyword evidence="5 7" id="KW-0472">Membrane</keyword>